<proteinExistence type="predicted"/>
<keyword evidence="3" id="KW-1185">Reference proteome</keyword>
<evidence type="ECO:0000256" key="1">
    <source>
        <dbReference type="SAM" id="MobiDB-lite"/>
    </source>
</evidence>
<comment type="caution">
    <text evidence="2">The sequence shown here is derived from an EMBL/GenBank/DDBJ whole genome shotgun (WGS) entry which is preliminary data.</text>
</comment>
<evidence type="ECO:0000313" key="3">
    <source>
        <dbReference type="Proteomes" id="UP000313066"/>
    </source>
</evidence>
<feature type="compositionally biased region" description="Basic and acidic residues" evidence="1">
    <location>
        <begin position="1"/>
        <end position="13"/>
    </location>
</feature>
<sequence length="84" mass="9068">MQQRDRLLDHPPTHAEAGAVRGAPAGDDGLDLCGPDHAAVLVVVVAAVGIQQLRGVQLRTEAQFLGQRRPCQRRIVWSFALFSG</sequence>
<reference evidence="2 3" key="1">
    <citation type="submission" date="2019-10" db="EMBL/GenBank/DDBJ databases">
        <title>Nonomuraea sp. nov., isolated from Phyllanthus amarus.</title>
        <authorList>
            <person name="Klykleung N."/>
            <person name="Tanasupawat S."/>
        </authorList>
    </citation>
    <scope>NUCLEOTIDE SEQUENCE [LARGE SCALE GENOMIC DNA]</scope>
    <source>
        <strain evidence="2 3">CR1-09</strain>
    </source>
</reference>
<gene>
    <name evidence="2" type="ORF">FH610_024655</name>
</gene>
<dbReference type="Proteomes" id="UP000313066">
    <property type="component" value="Unassembled WGS sequence"/>
</dbReference>
<dbReference type="AlphaFoldDB" id="A0A5N6BPN2"/>
<evidence type="ECO:0000313" key="2">
    <source>
        <dbReference type="EMBL" id="KAB8182143.1"/>
    </source>
</evidence>
<name>A0A5N6BPN2_9ACTN</name>
<protein>
    <submittedName>
        <fullName evidence="2">Uncharacterized protein</fullName>
    </submittedName>
</protein>
<accession>A0A5N6BPN2</accession>
<organism evidence="2 3">
    <name type="scientific">Microbispora catharanthi</name>
    <dbReference type="NCBI Taxonomy" id="1712871"/>
    <lineage>
        <taxon>Bacteria</taxon>
        <taxon>Bacillati</taxon>
        <taxon>Actinomycetota</taxon>
        <taxon>Actinomycetes</taxon>
        <taxon>Streptosporangiales</taxon>
        <taxon>Streptosporangiaceae</taxon>
        <taxon>Microbispora</taxon>
    </lineage>
</organism>
<feature type="region of interest" description="Disordered" evidence="1">
    <location>
        <begin position="1"/>
        <end position="22"/>
    </location>
</feature>
<dbReference type="EMBL" id="VDMA02000014">
    <property type="protein sequence ID" value="KAB8182143.1"/>
    <property type="molecule type" value="Genomic_DNA"/>
</dbReference>